<dbReference type="AlphaFoldDB" id="A0A4C2A016"/>
<keyword evidence="2" id="KW-1185">Reference proteome</keyword>
<dbReference type="InterPro" id="IPR036397">
    <property type="entry name" value="RNaseH_sf"/>
</dbReference>
<accession>A0A4C2A016</accession>
<evidence type="ECO:0000313" key="1">
    <source>
        <dbReference type="EMBL" id="GBP92549.1"/>
    </source>
</evidence>
<organism evidence="1 2">
    <name type="scientific">Eumeta variegata</name>
    <name type="common">Bagworm moth</name>
    <name type="synonym">Eumeta japonica</name>
    <dbReference type="NCBI Taxonomy" id="151549"/>
    <lineage>
        <taxon>Eukaryota</taxon>
        <taxon>Metazoa</taxon>
        <taxon>Ecdysozoa</taxon>
        <taxon>Arthropoda</taxon>
        <taxon>Hexapoda</taxon>
        <taxon>Insecta</taxon>
        <taxon>Pterygota</taxon>
        <taxon>Neoptera</taxon>
        <taxon>Endopterygota</taxon>
        <taxon>Lepidoptera</taxon>
        <taxon>Glossata</taxon>
        <taxon>Ditrysia</taxon>
        <taxon>Tineoidea</taxon>
        <taxon>Psychidae</taxon>
        <taxon>Oiketicinae</taxon>
        <taxon>Eumeta</taxon>
    </lineage>
</organism>
<dbReference type="InterPro" id="IPR012337">
    <property type="entry name" value="RNaseH-like_sf"/>
</dbReference>
<dbReference type="Proteomes" id="UP000299102">
    <property type="component" value="Unassembled WGS sequence"/>
</dbReference>
<dbReference type="SUPFAM" id="SSF53098">
    <property type="entry name" value="Ribonuclease H-like"/>
    <property type="match status" value="1"/>
</dbReference>
<dbReference type="GO" id="GO:0003676">
    <property type="term" value="F:nucleic acid binding"/>
    <property type="evidence" value="ECO:0007669"/>
    <property type="project" value="InterPro"/>
</dbReference>
<reference evidence="1 2" key="1">
    <citation type="journal article" date="2019" name="Commun. Biol.">
        <title>The bagworm genome reveals a unique fibroin gene that provides high tensile strength.</title>
        <authorList>
            <person name="Kono N."/>
            <person name="Nakamura H."/>
            <person name="Ohtoshi R."/>
            <person name="Tomita M."/>
            <person name="Numata K."/>
            <person name="Arakawa K."/>
        </authorList>
    </citation>
    <scope>NUCLEOTIDE SEQUENCE [LARGE SCALE GENOMIC DNA]</scope>
</reference>
<sequence length="290" mass="33057">MNSRQEWPPGYPQRFKYFPDCPTIHRLAGRHHREHLSLKDAAVFRETIVVTYPKLLTEGNRTYATVYSRTVRIYPNVIIVCQVTPAPFPEILIPNFLSRSMQDAYECAVKSCSGFLLFASGTAVLGKWGLILLLPDGYTILQAEVSAVNRASRWLTFYSSFGYDILIITDSQATIKSVTGMYVSISSLAQECQAHLNKRERHANVAHKRVRRHRSNCGNNIDTSRRGNYSLLWTAPFSMLEGFLFEAATYKMVTGTHEFYFEVPMSSSGLRKVLLNLTRAHRTLHLRVSR</sequence>
<protein>
    <submittedName>
        <fullName evidence="1">Uncharacterized protein</fullName>
    </submittedName>
</protein>
<proteinExistence type="predicted"/>
<dbReference type="EMBL" id="BGZK01002283">
    <property type="protein sequence ID" value="GBP92549.1"/>
    <property type="molecule type" value="Genomic_DNA"/>
</dbReference>
<evidence type="ECO:0000313" key="2">
    <source>
        <dbReference type="Proteomes" id="UP000299102"/>
    </source>
</evidence>
<comment type="caution">
    <text evidence="1">The sequence shown here is derived from an EMBL/GenBank/DDBJ whole genome shotgun (WGS) entry which is preliminary data.</text>
</comment>
<dbReference type="OrthoDB" id="7489828at2759"/>
<gene>
    <name evidence="1" type="ORF">EVAR_68003_1</name>
</gene>
<name>A0A4C2A016_EUMVA</name>
<dbReference type="Gene3D" id="3.30.420.10">
    <property type="entry name" value="Ribonuclease H-like superfamily/Ribonuclease H"/>
    <property type="match status" value="1"/>
</dbReference>